<evidence type="ECO:0000313" key="3">
    <source>
        <dbReference type="EMBL" id="TVY17646.1"/>
    </source>
</evidence>
<sequence length="188" mass="21678">MHTDTRIGQPSHKPGLALAVALNATFPPNKYVPAGQHRRRAAWHFQSHRHSFVEDTDQCLSDISPRIRTTHEQYLCFSRKPRRSKQKKEKIKMSENGSPVQQKPEALNIKVRDQDGNEMVFKIKGHTRMQKVIDAYCKSNGIDPAYRRFMADGHRIQKDDTPQSLEMEDEDVVDVFVEQQGGVLLGRW</sequence>
<dbReference type="InterPro" id="IPR022617">
    <property type="entry name" value="Rad60/SUMO-like_dom"/>
</dbReference>
<dbReference type="SUPFAM" id="SSF54236">
    <property type="entry name" value="Ubiquitin-like"/>
    <property type="match status" value="1"/>
</dbReference>
<accession>A0A8T9BDV5</accession>
<keyword evidence="4" id="KW-1185">Reference proteome</keyword>
<evidence type="ECO:0000259" key="2">
    <source>
        <dbReference type="PROSITE" id="PS50053"/>
    </source>
</evidence>
<dbReference type="EMBL" id="QGMF01000234">
    <property type="protein sequence ID" value="TVY17646.1"/>
    <property type="molecule type" value="Genomic_DNA"/>
</dbReference>
<feature type="compositionally biased region" description="Basic residues" evidence="1">
    <location>
        <begin position="80"/>
        <end position="90"/>
    </location>
</feature>
<dbReference type="AlphaFoldDB" id="A0A8T9BDV5"/>
<name>A0A8T9BDV5_9HELO</name>
<dbReference type="PANTHER" id="PTHR10562">
    <property type="entry name" value="SMALL UBIQUITIN-RELATED MODIFIER"/>
    <property type="match status" value="1"/>
</dbReference>
<dbReference type="InterPro" id="IPR029071">
    <property type="entry name" value="Ubiquitin-like_domsf"/>
</dbReference>
<evidence type="ECO:0000313" key="4">
    <source>
        <dbReference type="Proteomes" id="UP000469559"/>
    </source>
</evidence>
<dbReference type="Gene3D" id="3.10.20.90">
    <property type="entry name" value="Phosphatidylinositol 3-kinase Catalytic Subunit, Chain A, domain 1"/>
    <property type="match status" value="1"/>
</dbReference>
<feature type="domain" description="Ubiquitin-like" evidence="2">
    <location>
        <begin position="107"/>
        <end position="182"/>
    </location>
</feature>
<gene>
    <name evidence="3" type="primary">SUMO3</name>
    <name evidence="3" type="ORF">LARI1_G003511</name>
</gene>
<reference evidence="3 4" key="1">
    <citation type="submission" date="2018-05" db="EMBL/GenBank/DDBJ databases">
        <title>Whole genome sequencing for identification of molecular markers to develop diagnostic detection tools for the regulated plant pathogen Lachnellula willkommii.</title>
        <authorList>
            <person name="Giroux E."/>
            <person name="Bilodeau G."/>
        </authorList>
    </citation>
    <scope>NUCLEOTIDE SEQUENCE [LARGE SCALE GENOMIC DNA]</scope>
    <source>
        <strain evidence="3 4">CBS 203.66</strain>
    </source>
</reference>
<dbReference type="SMART" id="SM00213">
    <property type="entry name" value="UBQ"/>
    <property type="match status" value="1"/>
</dbReference>
<dbReference type="InterPro" id="IPR000626">
    <property type="entry name" value="Ubiquitin-like_dom"/>
</dbReference>
<dbReference type="PROSITE" id="PS50053">
    <property type="entry name" value="UBIQUITIN_2"/>
    <property type="match status" value="1"/>
</dbReference>
<dbReference type="Pfam" id="PF11976">
    <property type="entry name" value="Rad60-SLD"/>
    <property type="match status" value="1"/>
</dbReference>
<protein>
    <submittedName>
        <fullName evidence="3">Small ubiquitin-related modifier 3</fullName>
    </submittedName>
</protein>
<comment type="caution">
    <text evidence="3">The sequence shown here is derived from an EMBL/GenBank/DDBJ whole genome shotgun (WGS) entry which is preliminary data.</text>
</comment>
<dbReference type="Proteomes" id="UP000469559">
    <property type="component" value="Unassembled WGS sequence"/>
</dbReference>
<proteinExistence type="predicted"/>
<organism evidence="3 4">
    <name type="scientific">Lachnellula arida</name>
    <dbReference type="NCBI Taxonomy" id="1316785"/>
    <lineage>
        <taxon>Eukaryota</taxon>
        <taxon>Fungi</taxon>
        <taxon>Dikarya</taxon>
        <taxon>Ascomycota</taxon>
        <taxon>Pezizomycotina</taxon>
        <taxon>Leotiomycetes</taxon>
        <taxon>Helotiales</taxon>
        <taxon>Lachnaceae</taxon>
        <taxon>Lachnellula</taxon>
    </lineage>
</organism>
<dbReference type="OrthoDB" id="442921at2759"/>
<evidence type="ECO:0000256" key="1">
    <source>
        <dbReference type="SAM" id="MobiDB-lite"/>
    </source>
</evidence>
<feature type="region of interest" description="Disordered" evidence="1">
    <location>
        <begin position="80"/>
        <end position="103"/>
    </location>
</feature>